<evidence type="ECO:0000256" key="1">
    <source>
        <dbReference type="SAM" id="Phobius"/>
    </source>
</evidence>
<keyword evidence="1" id="KW-0472">Membrane</keyword>
<feature type="transmembrane region" description="Helical" evidence="1">
    <location>
        <begin position="46"/>
        <end position="75"/>
    </location>
</feature>
<evidence type="ECO:0000313" key="2">
    <source>
        <dbReference type="EMBL" id="TMM47942.1"/>
    </source>
</evidence>
<sequence>MSFLKSLTLAILATLFLTYVFGVGLLELMNVNVMMDGEAIEPLKAIGVSALVVVVLVVISLAIILSVFGGLIFIGLMLLGSIAMLTLGVFWPIILIAIAIWLLSRPKNTKQPA</sequence>
<gene>
    <name evidence="2" type="ORF">FCS21_02985</name>
</gene>
<comment type="caution">
    <text evidence="2">The sequence shown here is derived from an EMBL/GenBank/DDBJ whole genome shotgun (WGS) entry which is preliminary data.</text>
</comment>
<dbReference type="AlphaFoldDB" id="A0A8H2PNE0"/>
<feature type="transmembrane region" description="Helical" evidence="1">
    <location>
        <begin position="82"/>
        <end position="103"/>
    </location>
</feature>
<dbReference type="RefSeq" id="WP_138620469.1">
    <property type="nucleotide sequence ID" value="NZ_SZVP01000001.1"/>
</dbReference>
<dbReference type="Proteomes" id="UP000307702">
    <property type="component" value="Unassembled WGS sequence"/>
</dbReference>
<organism evidence="2 3">
    <name type="scientific">Colwellia ponticola</name>
    <dbReference type="NCBI Taxonomy" id="2304625"/>
    <lineage>
        <taxon>Bacteria</taxon>
        <taxon>Pseudomonadati</taxon>
        <taxon>Pseudomonadota</taxon>
        <taxon>Gammaproteobacteria</taxon>
        <taxon>Alteromonadales</taxon>
        <taxon>Colwelliaceae</taxon>
        <taxon>Colwellia</taxon>
    </lineage>
</organism>
<reference evidence="2 3" key="1">
    <citation type="submission" date="2019-05" db="EMBL/GenBank/DDBJ databases">
        <title>Colwellia ponticola sp. nov., isolated from seawater.</title>
        <authorList>
            <person name="Yoon J.-H."/>
        </authorList>
    </citation>
    <scope>NUCLEOTIDE SEQUENCE [LARGE SCALE GENOMIC DNA]</scope>
    <source>
        <strain evidence="2 3">OISW-25</strain>
    </source>
</reference>
<evidence type="ECO:0000313" key="3">
    <source>
        <dbReference type="Proteomes" id="UP000307702"/>
    </source>
</evidence>
<accession>A0A8H2PNE0</accession>
<keyword evidence="3" id="KW-1185">Reference proteome</keyword>
<dbReference type="EMBL" id="SZVP01000001">
    <property type="protein sequence ID" value="TMM47942.1"/>
    <property type="molecule type" value="Genomic_DNA"/>
</dbReference>
<proteinExistence type="predicted"/>
<name>A0A8H2PNE0_9GAMM</name>
<protein>
    <submittedName>
        <fullName evidence="2">Uncharacterized protein</fullName>
    </submittedName>
</protein>
<keyword evidence="1" id="KW-1133">Transmembrane helix</keyword>
<keyword evidence="1" id="KW-0812">Transmembrane</keyword>